<evidence type="ECO:0000256" key="1">
    <source>
        <dbReference type="SAM" id="Phobius"/>
    </source>
</evidence>
<comment type="caution">
    <text evidence="2">The sequence shown here is derived from an EMBL/GenBank/DDBJ whole genome shotgun (WGS) entry which is preliminary data.</text>
</comment>
<keyword evidence="3" id="KW-1185">Reference proteome</keyword>
<organism evidence="2 3">
    <name type="scientific">Rubroshorea leprosula</name>
    <dbReference type="NCBI Taxonomy" id="152421"/>
    <lineage>
        <taxon>Eukaryota</taxon>
        <taxon>Viridiplantae</taxon>
        <taxon>Streptophyta</taxon>
        <taxon>Embryophyta</taxon>
        <taxon>Tracheophyta</taxon>
        <taxon>Spermatophyta</taxon>
        <taxon>Magnoliopsida</taxon>
        <taxon>eudicotyledons</taxon>
        <taxon>Gunneridae</taxon>
        <taxon>Pentapetalae</taxon>
        <taxon>rosids</taxon>
        <taxon>malvids</taxon>
        <taxon>Malvales</taxon>
        <taxon>Dipterocarpaceae</taxon>
        <taxon>Rubroshorea</taxon>
    </lineage>
</organism>
<dbReference type="Proteomes" id="UP001054252">
    <property type="component" value="Unassembled WGS sequence"/>
</dbReference>
<keyword evidence="1" id="KW-1133">Transmembrane helix</keyword>
<sequence>MESKLKSRRGRSLFMSALLGLLLHIVSSWLLGFLHSLEPQIFSEVVRTSIRNGFVTMTIKFLHFVIAKCMQFRHAWLLYPVRSTMSCWLFWIAFSRPISHPQASLLAFIFGYCHLTIFHSSWQNESHLGHFL</sequence>
<name>A0AAV5L8J9_9ROSI</name>
<reference evidence="2 3" key="1">
    <citation type="journal article" date="2021" name="Commun. Biol.">
        <title>The genome of Shorea leprosula (Dipterocarpaceae) highlights the ecological relevance of drought in aseasonal tropical rainforests.</title>
        <authorList>
            <person name="Ng K.K.S."/>
            <person name="Kobayashi M.J."/>
            <person name="Fawcett J.A."/>
            <person name="Hatakeyama M."/>
            <person name="Paape T."/>
            <person name="Ng C.H."/>
            <person name="Ang C.C."/>
            <person name="Tnah L.H."/>
            <person name="Lee C.T."/>
            <person name="Nishiyama T."/>
            <person name="Sese J."/>
            <person name="O'Brien M.J."/>
            <person name="Copetti D."/>
            <person name="Mohd Noor M.I."/>
            <person name="Ong R.C."/>
            <person name="Putra M."/>
            <person name="Sireger I.Z."/>
            <person name="Indrioko S."/>
            <person name="Kosugi Y."/>
            <person name="Izuno A."/>
            <person name="Isagi Y."/>
            <person name="Lee S.L."/>
            <person name="Shimizu K.K."/>
        </authorList>
    </citation>
    <scope>NUCLEOTIDE SEQUENCE [LARGE SCALE GENOMIC DNA]</scope>
    <source>
        <strain evidence="2">214</strain>
    </source>
</reference>
<protein>
    <submittedName>
        <fullName evidence="2">Uncharacterized protein</fullName>
    </submittedName>
</protein>
<dbReference type="EMBL" id="BPVZ01000101">
    <property type="protein sequence ID" value="GKV33561.1"/>
    <property type="molecule type" value="Genomic_DNA"/>
</dbReference>
<evidence type="ECO:0000313" key="2">
    <source>
        <dbReference type="EMBL" id="GKV33561.1"/>
    </source>
</evidence>
<keyword evidence="1" id="KW-0472">Membrane</keyword>
<gene>
    <name evidence="2" type="ORF">SLEP1_g42053</name>
</gene>
<feature type="transmembrane region" description="Helical" evidence="1">
    <location>
        <begin position="12"/>
        <end position="34"/>
    </location>
</feature>
<proteinExistence type="predicted"/>
<evidence type="ECO:0000313" key="3">
    <source>
        <dbReference type="Proteomes" id="UP001054252"/>
    </source>
</evidence>
<accession>A0AAV5L8J9</accession>
<dbReference type="AlphaFoldDB" id="A0AAV5L8J9"/>
<keyword evidence="1" id="KW-0812">Transmembrane</keyword>